<dbReference type="InterPro" id="IPR002145">
    <property type="entry name" value="CopG"/>
</dbReference>
<dbReference type="Pfam" id="PF01402">
    <property type="entry name" value="RHH_1"/>
    <property type="match status" value="1"/>
</dbReference>
<dbReference type="SUPFAM" id="SSF47598">
    <property type="entry name" value="Ribbon-helix-helix"/>
    <property type="match status" value="1"/>
</dbReference>
<accession>A0ABR9W0P3</accession>
<keyword evidence="3" id="KW-1185">Reference proteome</keyword>
<organism evidence="2 3">
    <name type="scientific">Brachybacterium epidermidis</name>
    <dbReference type="NCBI Taxonomy" id="2781983"/>
    <lineage>
        <taxon>Bacteria</taxon>
        <taxon>Bacillati</taxon>
        <taxon>Actinomycetota</taxon>
        <taxon>Actinomycetes</taxon>
        <taxon>Micrococcales</taxon>
        <taxon>Dermabacteraceae</taxon>
        <taxon>Brachybacterium</taxon>
    </lineage>
</organism>
<evidence type="ECO:0000259" key="1">
    <source>
        <dbReference type="Pfam" id="PF01402"/>
    </source>
</evidence>
<dbReference type="Proteomes" id="UP000644727">
    <property type="component" value="Unassembled WGS sequence"/>
</dbReference>
<dbReference type="RefSeq" id="WP_193865757.1">
    <property type="nucleotide sequence ID" value="NZ_JADEYR010000006.1"/>
</dbReference>
<evidence type="ECO:0000313" key="2">
    <source>
        <dbReference type="EMBL" id="MBE9404002.1"/>
    </source>
</evidence>
<gene>
    <name evidence="2" type="ORF">IOE58_07310</name>
</gene>
<sequence>MSAPSDSSPTPSKVQFNVYLPQELVIAVKHRAIDESSSLSDLVRRALTQYLDHPHDARPHCTEEPR</sequence>
<comment type="caution">
    <text evidence="2">The sequence shown here is derived from an EMBL/GenBank/DDBJ whole genome shotgun (WGS) entry which is preliminary data.</text>
</comment>
<reference evidence="2 3" key="1">
    <citation type="submission" date="2020-10" db="EMBL/GenBank/DDBJ databases">
        <title>Draft genome and description of Brachybacterium epidermidis sp nov.</title>
        <authorList>
            <person name="Boxberger M."/>
            <person name="La Scola B."/>
        </authorList>
    </citation>
    <scope>NUCLEOTIDE SEQUENCE [LARGE SCALE GENOMIC DNA]</scope>
    <source>
        <strain evidence="2 3">Marseille-Q2903</strain>
    </source>
</reference>
<protein>
    <submittedName>
        <fullName evidence="2">CopG family transcriptional regulator</fullName>
    </submittedName>
</protein>
<dbReference type="CDD" id="cd21631">
    <property type="entry name" value="RHH_CopG_NikR-like"/>
    <property type="match status" value="1"/>
</dbReference>
<evidence type="ECO:0000313" key="3">
    <source>
        <dbReference type="Proteomes" id="UP000644727"/>
    </source>
</evidence>
<dbReference type="InterPro" id="IPR010985">
    <property type="entry name" value="Ribbon_hlx_hlx"/>
</dbReference>
<name>A0ABR9W0P3_9MICO</name>
<feature type="domain" description="Ribbon-helix-helix protein CopG" evidence="1">
    <location>
        <begin position="15"/>
        <end position="52"/>
    </location>
</feature>
<proteinExistence type="predicted"/>
<dbReference type="EMBL" id="JADEYR010000006">
    <property type="protein sequence ID" value="MBE9404002.1"/>
    <property type="molecule type" value="Genomic_DNA"/>
</dbReference>